<accession>A6G447</accession>
<organism evidence="1 2">
    <name type="scientific">Plesiocystis pacifica SIR-1</name>
    <dbReference type="NCBI Taxonomy" id="391625"/>
    <lineage>
        <taxon>Bacteria</taxon>
        <taxon>Pseudomonadati</taxon>
        <taxon>Myxococcota</taxon>
        <taxon>Polyangia</taxon>
        <taxon>Nannocystales</taxon>
        <taxon>Nannocystaceae</taxon>
        <taxon>Plesiocystis</taxon>
    </lineage>
</organism>
<dbReference type="InterPro" id="IPR011990">
    <property type="entry name" value="TPR-like_helical_dom_sf"/>
</dbReference>
<dbReference type="EMBL" id="ABCS01000020">
    <property type="protein sequence ID" value="EDM79370.1"/>
    <property type="molecule type" value="Genomic_DNA"/>
</dbReference>
<evidence type="ECO:0000313" key="2">
    <source>
        <dbReference type="Proteomes" id="UP000005801"/>
    </source>
</evidence>
<evidence type="ECO:0000313" key="1">
    <source>
        <dbReference type="EMBL" id="EDM79370.1"/>
    </source>
</evidence>
<protein>
    <recommendedName>
        <fullName evidence="3">Tetratricopeptide repeat protein</fullName>
    </recommendedName>
</protein>
<name>A6G447_9BACT</name>
<dbReference type="STRING" id="391625.PPSIR1_02416"/>
<gene>
    <name evidence="1" type="ORF">PPSIR1_02416</name>
</gene>
<comment type="caution">
    <text evidence="1">The sequence shown here is derived from an EMBL/GenBank/DDBJ whole genome shotgun (WGS) entry which is preliminary data.</text>
</comment>
<proteinExistence type="predicted"/>
<keyword evidence="2" id="KW-1185">Reference proteome</keyword>
<dbReference type="Proteomes" id="UP000005801">
    <property type="component" value="Unassembled WGS sequence"/>
</dbReference>
<dbReference type="SUPFAM" id="SSF48452">
    <property type="entry name" value="TPR-like"/>
    <property type="match status" value="2"/>
</dbReference>
<dbReference type="AlphaFoldDB" id="A6G447"/>
<dbReference type="Gene3D" id="1.25.40.10">
    <property type="entry name" value="Tetratricopeptide repeat domain"/>
    <property type="match status" value="2"/>
</dbReference>
<reference evidence="1 2" key="1">
    <citation type="submission" date="2007-06" db="EMBL/GenBank/DDBJ databases">
        <authorList>
            <person name="Shimkets L."/>
            <person name="Ferriera S."/>
            <person name="Johnson J."/>
            <person name="Kravitz S."/>
            <person name="Beeson K."/>
            <person name="Sutton G."/>
            <person name="Rogers Y.-H."/>
            <person name="Friedman R."/>
            <person name="Frazier M."/>
            <person name="Venter J.C."/>
        </authorList>
    </citation>
    <scope>NUCLEOTIDE SEQUENCE [LARGE SCALE GENOMIC DNA]</scope>
    <source>
        <strain evidence="1 2">SIR-1</strain>
    </source>
</reference>
<sequence length="804" mass="86625">MQRWPAGLRPAGLTGRRDGVELIYCAASFGEVRVVAYPAREAGRVDLRVVPNPRLPEAVARRLSAGVGRVFAHSRADALPWLRRVLARCEAFEEAAEPGLDAALARCAEAATRARSDEGPSLPAAAVDALATRLPEAARDELEPRLALAHLQLCAGQLQGALDTLGGPGQGWPDVPAADASAESPRAAARRAVLAGTLGLRDAAIDHARRFAALARTTGELEFGGRLCAHLGLRDEACQQYAALIRVAPRPRHLAALLRAAEEADADGRQALAELAEHLGDDPLPWLPADLRVRLGRTLMELGAYPLAELQLRACAATSPDAAGKASATATLARARLWALDLDAAETLANEADDPNNPEHATALMVLGAVACLRGEPARGLDALERAHRLRGDDLEIRNWRVEALLRAGQPDAAQAAALEEGYRSAIVRQLLRVRLAAIHAARGHAAPEGPRDDTDYIHRTILRQLAQPLAALDADAAEAMTLGPEASDADTLAAVELALRALGGNRSNHLSLVGESDGRGGRSLHPAREVWSPRARASELQHRLLFEPLATVRERLAELVATYPGVPYGETYSAELLLWEGRYAEALEVFEAVWQRTHQRWSYVGSAAALHFLDRDDEALARWEEAATVHAFLPEEATHAYRSEIWRKRGALEAALEAASLAVEATNTRFGAWINLALIERRRGDRGAAEAALEVVRDNLQVQLALVARAEGLTVDDALELESAPVLLEALLRAMRGNRSSGVQTLVDDRGVLRIFTQRHLEGWTELASWCSEWSIHTLALLEHPSIGVVDVGQGGRGVVHDG</sequence>
<evidence type="ECO:0008006" key="3">
    <source>
        <dbReference type="Google" id="ProtNLM"/>
    </source>
</evidence>